<dbReference type="GO" id="GO:0005634">
    <property type="term" value="C:nucleus"/>
    <property type="evidence" value="ECO:0007669"/>
    <property type="project" value="UniProtKB-SubCell"/>
</dbReference>
<dbReference type="GO" id="GO:0006364">
    <property type="term" value="P:rRNA processing"/>
    <property type="evidence" value="ECO:0007669"/>
    <property type="project" value="UniProtKB-KW"/>
</dbReference>
<feature type="region of interest" description="Disordered" evidence="11">
    <location>
        <begin position="88"/>
        <end position="123"/>
    </location>
</feature>
<feature type="compositionally biased region" description="Low complexity" evidence="11">
    <location>
        <begin position="94"/>
        <end position="112"/>
    </location>
</feature>
<accession>A0A6P8RC96</accession>
<keyword evidence="4" id="KW-0690">Ribosome biogenesis</keyword>
<dbReference type="GO" id="GO:0005732">
    <property type="term" value="C:sno(s)RNA-containing ribonucleoprotein complex"/>
    <property type="evidence" value="ECO:0007669"/>
    <property type="project" value="InterPro"/>
</dbReference>
<gene>
    <name evidence="13 14 15" type="primary">NAF1</name>
</gene>
<evidence type="ECO:0000256" key="5">
    <source>
        <dbReference type="ARBA" id="ARBA00022552"/>
    </source>
</evidence>
<dbReference type="GO" id="GO:0003723">
    <property type="term" value="F:RNA binding"/>
    <property type="evidence" value="ECO:0007669"/>
    <property type="project" value="UniProtKB-KW"/>
</dbReference>
<feature type="compositionally biased region" description="Polar residues" evidence="11">
    <location>
        <begin position="426"/>
        <end position="442"/>
    </location>
</feature>
<comment type="function">
    <text evidence="9">RNA-binding protein required for the maturation of box H/ACA snoRNPs complex and ribosome biogenesis. During assembly of the H/ACA snoRNPs complex, it associates with the complex and disappears during maturation of the complex and is replaced by NOLA1/GAR1 to yield mature H/ACA snoRNPs complex. Probably competes with NOLA1/GAR1 for binding with DKC1/NOLA4.</text>
</comment>
<evidence type="ECO:0000256" key="8">
    <source>
        <dbReference type="ARBA" id="ARBA00023242"/>
    </source>
</evidence>
<dbReference type="AlphaFoldDB" id="A0A6P8RC96"/>
<dbReference type="InterPro" id="IPR038664">
    <property type="entry name" value="Gar1/Naf1_Cbf5-bd_sf"/>
</dbReference>
<evidence type="ECO:0000256" key="7">
    <source>
        <dbReference type="ARBA" id="ARBA00022884"/>
    </source>
</evidence>
<dbReference type="CTD" id="92345"/>
<evidence type="ECO:0000256" key="4">
    <source>
        <dbReference type="ARBA" id="ARBA00022517"/>
    </source>
</evidence>
<dbReference type="PANTHER" id="PTHR31633:SF1">
    <property type="entry name" value="H_ACA RIBONUCLEOPROTEIN COMPLEX NON-CORE SUBUNIT NAF1"/>
    <property type="match status" value="1"/>
</dbReference>
<evidence type="ECO:0000256" key="1">
    <source>
        <dbReference type="ARBA" id="ARBA00004123"/>
    </source>
</evidence>
<keyword evidence="12" id="KW-1185">Reference proteome</keyword>
<dbReference type="Proteomes" id="UP000515159">
    <property type="component" value="Chromosome 1"/>
</dbReference>
<reference evidence="13 14" key="1">
    <citation type="submission" date="2025-04" db="UniProtKB">
        <authorList>
            <consortium name="RefSeq"/>
        </authorList>
    </citation>
    <scope>IDENTIFICATION</scope>
</reference>
<dbReference type="Gene3D" id="2.40.10.230">
    <property type="entry name" value="Probable tRNA pseudouridine synthase domain"/>
    <property type="match status" value="1"/>
</dbReference>
<feature type="compositionally biased region" description="Polar residues" evidence="11">
    <location>
        <begin position="306"/>
        <end position="315"/>
    </location>
</feature>
<evidence type="ECO:0000256" key="3">
    <source>
        <dbReference type="ARBA" id="ARBA00021438"/>
    </source>
</evidence>
<keyword evidence="7" id="KW-0694">RNA-binding</keyword>
<proteinExistence type="inferred from homology"/>
<evidence type="ECO:0000256" key="2">
    <source>
        <dbReference type="ARBA" id="ARBA00009801"/>
    </source>
</evidence>
<organism evidence="12 15">
    <name type="scientific">Geotrypetes seraphini</name>
    <name type="common">Gaboon caecilian</name>
    <name type="synonym">Caecilia seraphini</name>
    <dbReference type="NCBI Taxonomy" id="260995"/>
    <lineage>
        <taxon>Eukaryota</taxon>
        <taxon>Metazoa</taxon>
        <taxon>Chordata</taxon>
        <taxon>Craniata</taxon>
        <taxon>Vertebrata</taxon>
        <taxon>Euteleostomi</taxon>
        <taxon>Amphibia</taxon>
        <taxon>Gymnophiona</taxon>
        <taxon>Geotrypetes</taxon>
    </lineage>
</organism>
<feature type="region of interest" description="Disordered" evidence="11">
    <location>
        <begin position="426"/>
        <end position="457"/>
    </location>
</feature>
<dbReference type="RefSeq" id="XP_033797501.1">
    <property type="nucleotide sequence ID" value="XM_033941610.1"/>
</dbReference>
<evidence type="ECO:0000256" key="10">
    <source>
        <dbReference type="ARBA" id="ARBA00063185"/>
    </source>
</evidence>
<dbReference type="InterPro" id="IPR040309">
    <property type="entry name" value="Naf1"/>
</dbReference>
<dbReference type="Pfam" id="PF04410">
    <property type="entry name" value="Gar1"/>
    <property type="match status" value="1"/>
</dbReference>
<feature type="compositionally biased region" description="Basic residues" evidence="11">
    <location>
        <begin position="327"/>
        <end position="336"/>
    </location>
</feature>
<evidence type="ECO:0000313" key="15">
    <source>
        <dbReference type="RefSeq" id="XP_033797501.1"/>
    </source>
</evidence>
<comment type="subunit">
    <text evidence="10">During assembly of the complex, component of the small nucleolar ribonucleoprotein particles containing H/ACA-type snoRNAs (H/ACA snoRNPs) which contains NOLA2/NHP2, NOLA3/NOP10, NAF1 and DKC1/NOLA4. Interacts directly with DKC1/NOLA4.</text>
</comment>
<dbReference type="InterPro" id="IPR009000">
    <property type="entry name" value="Transl_B-barrel_sf"/>
</dbReference>
<sequence length="457" mass="51038">MNGNMYSVNTCDNSLVLPTDVKAGNIDLAEEENAPQPETSQSTLLPDKYMEVVVAAQLECLKFKKLLHSCGEENMQADFPAQSGSFSLAQVQKESSSSDSETDSDSSSSLPTSDDDQQAKKEGKKYHAVVQDELLLEELPLVEDLTIILPKNVGVTAIGIISNIIEQLVIIESLKDIPPLKEGSILFKEDGLAIGKIFEIFGPVSRPFYMLRFKTSERIEHKGINLHDTVYFAPSIEDFTKYIFIEQLKKQKGSDASWMNDQEPPAEALDFSDDEQEKHAKQTKKPQNQEKKKNKFVPWESRNAGGDQQSSTQLRNNSSKPPNPHFPNKKFFHPPKKAIQDPVVPVKPLRRARPPLLPSPLYPPRAALPPNSQGFPQTQKNITPVMPYYSASPSDYKPSYYEMQNYLPPNINMGWPAHNVHPPYLQGNSYPLLQHQSPSSFSFLPPPPPPPPPPPTG</sequence>
<evidence type="ECO:0000256" key="11">
    <source>
        <dbReference type="SAM" id="MobiDB-lite"/>
    </source>
</evidence>
<keyword evidence="5" id="KW-0698">rRNA processing</keyword>
<keyword evidence="6" id="KW-0597">Phosphoprotein</keyword>
<name>A0A6P8RC96_GEOSA</name>
<dbReference type="RefSeq" id="XP_033797483.1">
    <property type="nucleotide sequence ID" value="XM_033941592.1"/>
</dbReference>
<evidence type="ECO:0000256" key="6">
    <source>
        <dbReference type="ARBA" id="ARBA00022553"/>
    </source>
</evidence>
<dbReference type="PANTHER" id="PTHR31633">
    <property type="entry name" value="H/ACA RIBONUCLEOPROTEIN COMPLEX NON-CORE SUBUNIT NAF1"/>
    <property type="match status" value="1"/>
</dbReference>
<dbReference type="GeneID" id="117359221"/>
<dbReference type="InterPro" id="IPR007504">
    <property type="entry name" value="H/ACA_rnp_Gar1/Naf1"/>
</dbReference>
<comment type="subcellular location">
    <subcellularLocation>
        <location evidence="1">Nucleus</location>
    </subcellularLocation>
</comment>
<feature type="region of interest" description="Disordered" evidence="11">
    <location>
        <begin position="255"/>
        <end position="343"/>
    </location>
</feature>
<dbReference type="GO" id="GO:0000493">
    <property type="term" value="P:box H/ACA snoRNP assembly"/>
    <property type="evidence" value="ECO:0007669"/>
    <property type="project" value="InterPro"/>
</dbReference>
<keyword evidence="8" id="KW-0539">Nucleus</keyword>
<dbReference type="SUPFAM" id="SSF50447">
    <property type="entry name" value="Translation proteins"/>
    <property type="match status" value="1"/>
</dbReference>
<dbReference type="GO" id="GO:0001522">
    <property type="term" value="P:pseudouridine synthesis"/>
    <property type="evidence" value="ECO:0007669"/>
    <property type="project" value="InterPro"/>
</dbReference>
<dbReference type="GO" id="GO:0043489">
    <property type="term" value="P:RNA stabilization"/>
    <property type="evidence" value="ECO:0007669"/>
    <property type="project" value="UniProtKB-ARBA"/>
</dbReference>
<dbReference type="KEGG" id="gsh:117359221"/>
<evidence type="ECO:0000313" key="13">
    <source>
        <dbReference type="RefSeq" id="XP_033797483.1"/>
    </source>
</evidence>
<dbReference type="FunFam" id="2.40.10.230:FF:000002">
    <property type="entry name" value="H/ACA ribonucleoprotein complex non-core subunit NAF1"/>
    <property type="match status" value="1"/>
</dbReference>
<dbReference type="RefSeq" id="XP_033797490.1">
    <property type="nucleotide sequence ID" value="XM_033941599.1"/>
</dbReference>
<protein>
    <recommendedName>
        <fullName evidence="3">H/ACA ribonucleoprotein complex non-core subunit NAF1</fullName>
    </recommendedName>
</protein>
<keyword evidence="13 14" id="KW-0687">Ribonucleoprotein</keyword>
<evidence type="ECO:0000313" key="12">
    <source>
        <dbReference type="Proteomes" id="UP000515159"/>
    </source>
</evidence>
<comment type="similarity">
    <text evidence="2">Belongs to the NAF1 family.</text>
</comment>
<feature type="compositionally biased region" description="Pro residues" evidence="11">
    <location>
        <begin position="444"/>
        <end position="457"/>
    </location>
</feature>
<dbReference type="OrthoDB" id="21550at2759"/>
<evidence type="ECO:0000313" key="14">
    <source>
        <dbReference type="RefSeq" id="XP_033797490.1"/>
    </source>
</evidence>
<evidence type="ECO:0000256" key="9">
    <source>
        <dbReference type="ARBA" id="ARBA00057529"/>
    </source>
</evidence>